<dbReference type="RefSeq" id="WP_148062875.1">
    <property type="nucleotide sequence ID" value="NZ_VRYZ01000001.1"/>
</dbReference>
<dbReference type="GO" id="GO:0016787">
    <property type="term" value="F:hydrolase activity"/>
    <property type="evidence" value="ECO:0007669"/>
    <property type="project" value="UniProtKB-KW"/>
</dbReference>
<comment type="caution">
    <text evidence="2">The sequence shown here is derived from an EMBL/GenBank/DDBJ whole genome shotgun (WGS) entry which is preliminary data.</text>
</comment>
<keyword evidence="2" id="KW-0378">Hydrolase</keyword>
<dbReference type="InterPro" id="IPR029058">
    <property type="entry name" value="AB_hydrolase_fold"/>
</dbReference>
<proteinExistence type="predicted"/>
<dbReference type="Gene3D" id="3.40.50.1820">
    <property type="entry name" value="alpha/beta hydrolase"/>
    <property type="match status" value="1"/>
</dbReference>
<dbReference type="Proteomes" id="UP000321933">
    <property type="component" value="Unassembled WGS sequence"/>
</dbReference>
<dbReference type="SUPFAM" id="SSF53474">
    <property type="entry name" value="alpha/beta-Hydrolases"/>
    <property type="match status" value="1"/>
</dbReference>
<dbReference type="InterPro" id="IPR000073">
    <property type="entry name" value="AB_hydrolase_1"/>
</dbReference>
<name>A0A5C9A2E5_9GAMM</name>
<keyword evidence="3" id="KW-1185">Reference proteome</keyword>
<organism evidence="2 3">
    <name type="scientific">Parahaliea aestuarii</name>
    <dbReference type="NCBI Taxonomy" id="1852021"/>
    <lineage>
        <taxon>Bacteria</taxon>
        <taxon>Pseudomonadati</taxon>
        <taxon>Pseudomonadota</taxon>
        <taxon>Gammaproteobacteria</taxon>
        <taxon>Cellvibrionales</taxon>
        <taxon>Halieaceae</taxon>
        <taxon>Parahaliea</taxon>
    </lineage>
</organism>
<protein>
    <submittedName>
        <fullName evidence="2">Alpha/beta hydrolase</fullName>
    </submittedName>
</protein>
<reference evidence="2 3" key="1">
    <citation type="submission" date="2019-08" db="EMBL/GenBank/DDBJ databases">
        <title>Parahaliea maris sp. nov., isolated from the surface seawater.</title>
        <authorList>
            <person name="Liu Y."/>
        </authorList>
    </citation>
    <scope>NUCLEOTIDE SEQUENCE [LARGE SCALE GENOMIC DNA]</scope>
    <source>
        <strain evidence="2 3">S2-26</strain>
    </source>
</reference>
<gene>
    <name evidence="2" type="ORF">FVW59_03820</name>
</gene>
<evidence type="ECO:0000313" key="3">
    <source>
        <dbReference type="Proteomes" id="UP000321933"/>
    </source>
</evidence>
<accession>A0A5C9A2E5</accession>
<dbReference type="AlphaFoldDB" id="A0A5C9A2E5"/>
<evidence type="ECO:0000259" key="1">
    <source>
        <dbReference type="Pfam" id="PF00561"/>
    </source>
</evidence>
<dbReference type="OrthoDB" id="345573at2"/>
<evidence type="ECO:0000313" key="2">
    <source>
        <dbReference type="EMBL" id="TXS95035.1"/>
    </source>
</evidence>
<sequence>MSRQLKTEVLGPPPLLHRMLEARAVPEYLCGVTSRVLQRYLPQGDRHPVVVVPAFMGSAVSTKRLRDFLRSLGYYTFDWRLGRNTGPVGPTEAALLERVQMIHERMGQKPSLVGWSLGGVYARILAQTHPQHLRSVITLGSPLRYPHQSSADSLYRQASGQFEHPEHLMEIDAAPGIPATSIHSRLDGIVNWRACLSEESATSENIRVYGSHCGLGYQPLVHCIIADRLAQPEGAWERFTWRNLPFI</sequence>
<dbReference type="Pfam" id="PF00561">
    <property type="entry name" value="Abhydrolase_1"/>
    <property type="match status" value="1"/>
</dbReference>
<dbReference type="EMBL" id="VRYZ01000001">
    <property type="protein sequence ID" value="TXS95035.1"/>
    <property type="molecule type" value="Genomic_DNA"/>
</dbReference>
<feature type="domain" description="AB hydrolase-1" evidence="1">
    <location>
        <begin position="48"/>
        <end position="151"/>
    </location>
</feature>